<dbReference type="Gene3D" id="3.10.50.40">
    <property type="match status" value="1"/>
</dbReference>
<dbReference type="InterPro" id="IPR046357">
    <property type="entry name" value="PPIase_dom_sf"/>
</dbReference>
<keyword evidence="6" id="KW-0812">Transmembrane</keyword>
<keyword evidence="4 5" id="KW-0413">Isomerase</keyword>
<proteinExistence type="predicted"/>
<dbReference type="PANTHER" id="PTHR10516">
    <property type="entry name" value="PEPTIDYL-PROLYL CIS-TRANS ISOMERASE"/>
    <property type="match status" value="1"/>
</dbReference>
<dbReference type="Pfam" id="PF00254">
    <property type="entry name" value="FKBP_C"/>
    <property type="match status" value="1"/>
</dbReference>
<dbReference type="GO" id="GO:0005737">
    <property type="term" value="C:cytoplasm"/>
    <property type="evidence" value="ECO:0007669"/>
    <property type="project" value="TreeGrafter"/>
</dbReference>
<protein>
    <recommendedName>
        <fullName evidence="2 5">peptidylprolyl isomerase</fullName>
        <ecNumber evidence="2 5">5.2.1.8</ecNumber>
    </recommendedName>
</protein>
<keyword evidence="7" id="KW-0732">Signal</keyword>
<evidence type="ECO:0000256" key="5">
    <source>
        <dbReference type="PROSITE-ProRule" id="PRU00277"/>
    </source>
</evidence>
<keyword evidence="6" id="KW-1133">Transmembrane helix</keyword>
<evidence type="ECO:0000313" key="9">
    <source>
        <dbReference type="EMBL" id="GFH61532.1"/>
    </source>
</evidence>
<dbReference type="GO" id="GO:0003755">
    <property type="term" value="F:peptidyl-prolyl cis-trans isomerase activity"/>
    <property type="evidence" value="ECO:0007669"/>
    <property type="project" value="UniProtKB-KW"/>
</dbReference>
<comment type="caution">
    <text evidence="9">The sequence shown here is derived from an EMBL/GenBank/DDBJ whole genome shotgun (WGS) entry which is preliminary data.</text>
</comment>
<evidence type="ECO:0000256" key="3">
    <source>
        <dbReference type="ARBA" id="ARBA00023110"/>
    </source>
</evidence>
<feature type="domain" description="PPIase FKBP-type" evidence="8">
    <location>
        <begin position="57"/>
        <end position="146"/>
    </location>
</feature>
<comment type="catalytic activity">
    <reaction evidence="1 5">
        <text>[protein]-peptidylproline (omega=180) = [protein]-peptidylproline (omega=0)</text>
        <dbReference type="Rhea" id="RHEA:16237"/>
        <dbReference type="Rhea" id="RHEA-COMP:10747"/>
        <dbReference type="Rhea" id="RHEA-COMP:10748"/>
        <dbReference type="ChEBI" id="CHEBI:83833"/>
        <dbReference type="ChEBI" id="CHEBI:83834"/>
        <dbReference type="EC" id="5.2.1.8"/>
    </reaction>
</comment>
<evidence type="ECO:0000313" key="10">
    <source>
        <dbReference type="Proteomes" id="UP001054902"/>
    </source>
</evidence>
<dbReference type="AlphaFoldDB" id="A0AAD3HF21"/>
<keyword evidence="6" id="KW-0472">Membrane</keyword>
<dbReference type="Proteomes" id="UP001054902">
    <property type="component" value="Unassembled WGS sequence"/>
</dbReference>
<sequence length="289" mass="30989">MKSIYTLMAILCQSHAFVTPSSSTTSRPSLSLQAATITEGITKEIKKQGNGEPIRFGQVATVSYKCYTNDSSQPFSQSPKQKMVVGDGVMIDGWDKALMSMTVGESASIEIASEVSDLYGYGSDGVKGFIEGNAKLRFDIDVFEVEEQKSMGVSGLAGVTGMTGSGDLGALDPSKPRTPEAIAAAYKARQTQMALDKAEEKEGLEGWIEKAKSFYFFGFFEGETGEQAPWILRPSITFPIAFAVVGAGFYATFALGGISERGAQVKDELDDIVLTFNLVKQAVVVALNM</sequence>
<evidence type="ECO:0000256" key="2">
    <source>
        <dbReference type="ARBA" id="ARBA00013194"/>
    </source>
</evidence>
<dbReference type="InterPro" id="IPR050689">
    <property type="entry name" value="FKBP-type_PPIase"/>
</dbReference>
<gene>
    <name evidence="9" type="ORF">CTEN210_18008</name>
</gene>
<dbReference type="EMBL" id="BLLK01000074">
    <property type="protein sequence ID" value="GFH61532.1"/>
    <property type="molecule type" value="Genomic_DNA"/>
</dbReference>
<dbReference type="InterPro" id="IPR001179">
    <property type="entry name" value="PPIase_FKBP_dom"/>
</dbReference>
<evidence type="ECO:0000256" key="7">
    <source>
        <dbReference type="SAM" id="SignalP"/>
    </source>
</evidence>
<dbReference type="PROSITE" id="PS50059">
    <property type="entry name" value="FKBP_PPIASE"/>
    <property type="match status" value="1"/>
</dbReference>
<feature type="signal peptide" evidence="7">
    <location>
        <begin position="1"/>
        <end position="16"/>
    </location>
</feature>
<name>A0AAD3HF21_9STRA</name>
<evidence type="ECO:0000256" key="4">
    <source>
        <dbReference type="ARBA" id="ARBA00023235"/>
    </source>
</evidence>
<feature type="chain" id="PRO_5042235721" description="peptidylprolyl isomerase" evidence="7">
    <location>
        <begin position="17"/>
        <end position="289"/>
    </location>
</feature>
<dbReference type="SUPFAM" id="SSF54534">
    <property type="entry name" value="FKBP-like"/>
    <property type="match status" value="1"/>
</dbReference>
<keyword evidence="3 5" id="KW-0697">Rotamase</keyword>
<evidence type="ECO:0000259" key="8">
    <source>
        <dbReference type="PROSITE" id="PS50059"/>
    </source>
</evidence>
<accession>A0AAD3HF21</accession>
<evidence type="ECO:0000256" key="6">
    <source>
        <dbReference type="SAM" id="Phobius"/>
    </source>
</evidence>
<reference evidence="9 10" key="1">
    <citation type="journal article" date="2021" name="Sci. Rep.">
        <title>The genome of the diatom Chaetoceros tenuissimus carries an ancient integrated fragment of an extant virus.</title>
        <authorList>
            <person name="Hongo Y."/>
            <person name="Kimura K."/>
            <person name="Takaki Y."/>
            <person name="Yoshida Y."/>
            <person name="Baba S."/>
            <person name="Kobayashi G."/>
            <person name="Nagasaki K."/>
            <person name="Hano T."/>
            <person name="Tomaru Y."/>
        </authorList>
    </citation>
    <scope>NUCLEOTIDE SEQUENCE [LARGE SCALE GENOMIC DNA]</scope>
    <source>
        <strain evidence="9 10">NIES-3715</strain>
    </source>
</reference>
<organism evidence="9 10">
    <name type="scientific">Chaetoceros tenuissimus</name>
    <dbReference type="NCBI Taxonomy" id="426638"/>
    <lineage>
        <taxon>Eukaryota</taxon>
        <taxon>Sar</taxon>
        <taxon>Stramenopiles</taxon>
        <taxon>Ochrophyta</taxon>
        <taxon>Bacillariophyta</taxon>
        <taxon>Coscinodiscophyceae</taxon>
        <taxon>Chaetocerotophycidae</taxon>
        <taxon>Chaetocerotales</taxon>
        <taxon>Chaetocerotaceae</taxon>
        <taxon>Chaetoceros</taxon>
    </lineage>
</organism>
<keyword evidence="10" id="KW-1185">Reference proteome</keyword>
<feature type="transmembrane region" description="Helical" evidence="6">
    <location>
        <begin position="236"/>
        <end position="258"/>
    </location>
</feature>
<dbReference type="PANTHER" id="PTHR10516:SF443">
    <property type="entry name" value="FK506-BINDING PROTEIN 59-RELATED"/>
    <property type="match status" value="1"/>
</dbReference>
<dbReference type="EC" id="5.2.1.8" evidence="2 5"/>
<evidence type="ECO:0000256" key="1">
    <source>
        <dbReference type="ARBA" id="ARBA00000971"/>
    </source>
</evidence>